<dbReference type="SUPFAM" id="SSF52540">
    <property type="entry name" value="P-loop containing nucleoside triphosphate hydrolases"/>
    <property type="match status" value="1"/>
</dbReference>
<keyword evidence="1" id="KW-0802">TPR repeat</keyword>
<dbReference type="InterPro" id="IPR036388">
    <property type="entry name" value="WH-like_DNA-bd_sf"/>
</dbReference>
<evidence type="ECO:0000259" key="3">
    <source>
        <dbReference type="SMART" id="SM01043"/>
    </source>
</evidence>
<feature type="coiled-coil region" evidence="2">
    <location>
        <begin position="1020"/>
        <end position="1047"/>
    </location>
</feature>
<dbReference type="Pfam" id="PF03704">
    <property type="entry name" value="BTAD"/>
    <property type="match status" value="1"/>
</dbReference>
<dbReference type="Gene3D" id="1.25.40.10">
    <property type="entry name" value="Tetratricopeptide repeat domain"/>
    <property type="match status" value="4"/>
</dbReference>
<evidence type="ECO:0000256" key="2">
    <source>
        <dbReference type="SAM" id="Coils"/>
    </source>
</evidence>
<dbReference type="SUPFAM" id="SSF48452">
    <property type="entry name" value="TPR-like"/>
    <property type="match status" value="4"/>
</dbReference>
<comment type="caution">
    <text evidence="4">The sequence shown here is derived from an EMBL/GenBank/DDBJ whole genome shotgun (WGS) entry which is preliminary data.</text>
</comment>
<dbReference type="InterPro" id="IPR051677">
    <property type="entry name" value="AfsR-DnrI-RedD_regulator"/>
</dbReference>
<dbReference type="InterPro" id="IPR005158">
    <property type="entry name" value="BTAD"/>
</dbReference>
<dbReference type="InterPro" id="IPR027417">
    <property type="entry name" value="P-loop_NTPase"/>
</dbReference>
<dbReference type="Pfam" id="PF25873">
    <property type="entry name" value="WHD_MalT"/>
    <property type="match status" value="1"/>
</dbReference>
<dbReference type="InterPro" id="IPR019734">
    <property type="entry name" value="TPR_rpt"/>
</dbReference>
<accession>A0A0S8FWJ6</accession>
<dbReference type="PATRIC" id="fig|1703779.3.peg.703"/>
<dbReference type="InterPro" id="IPR011990">
    <property type="entry name" value="TPR-like_helical_dom_sf"/>
</dbReference>
<organism evidence="4 5">
    <name type="scientific">candidate division WOR_3 bacterium SM23_42</name>
    <dbReference type="NCBI Taxonomy" id="1703779"/>
    <lineage>
        <taxon>Bacteria</taxon>
        <taxon>Bacteria division WOR-3</taxon>
    </lineage>
</organism>
<dbReference type="Proteomes" id="UP000051373">
    <property type="component" value="Unassembled WGS sequence"/>
</dbReference>
<sequence length="1068" mass="123523">MEGKHYGIILLNKLQPPGIKTKTLRRRRLLNVISRNLDKKLVLLFAGAGYGKTTLLSHMLSEQKLRFVYYHLEKTDAEPAVFFSYLINGIRRLFPNFGYKFEGLRHLFNYPEKYLGIIVGTFVNEALETVKGDLYLILEDYHILAPSDSVDKILDYLFDHMPSNLHFIITSRSKPAISLSQMTARDELFELGTNQLRFTKEEIRRLFKKTYSISLKGKDLDWVERYSEGWPVSLRLMLQSTNYLEGIRSSDHVRKVIGNYLQSQASLFNYFAQEIYFQEPTRIRDFLLDCSVFEWLSPSLCNAATGRRSSARLLSDLTKRNAFIVEIPENGYRFHHLFRDFLFSKFTDVSRRRNVYFRAANHLSKKGKLEDALGFYLRSRNFRKGISIIVRIGPSLIGQGRSNALCSYVEQIPVSMRDRLPDLLTVYAQALIQEGRQPEAKKHALRAAYLLKDKKSKRRPYAESLYGLGGISLNLGNFQAAKKWYNRALRACPKGSSLARASIMNSLGSLYNEMGSKFLPKAIGYFAQALSVTERHAYRELEASILNNWAMSEWKMGNLNEAYAKLVKITDILEKHFSPGCGAGFFNAARLSLLLGRKKEAKEILDIGMRTCSTYNDQWSMGSLWAGYALLYQEFGDLNKAQQSGSKSLEISKKLGIDRLVIIAHTELCKINIANRNFEEAEKNLSSIWLLKKEHDDTIYIPVHFVEGKLRIAQGRLQRADEILDKTLHLAQNFNRAFDLFQINIELSRLYHLQKNDVDSIVALRHAVGISRLKGYEYLLVKELMSDSWMLKATRENDIDRQYVMSTIKKSKLDVHWVDALLFGVPKVIVDGQEIEDGSWRTMKAKKLFCYLLLHHTEKTTSDTLIDTLWRNVSHRKGCDSLRKAVQYVRETMKKASGAENVLLVSKGSYQVFPSVSVWLDVETFEGFLKQAKSTQDDDHKITLLHKAINLYKRGFAYGWYDHWVEDMRLYYQARYEECLSLLADFHYKKADYSDSVTIYKELISLNSYDERYHRGVMVSLAKLQKYKEIEEQFKKLEETLDKELKARPQTATIELYNSLLRPIKGRR</sequence>
<feature type="domain" description="Bacterial transcriptional activator" evidence="3">
    <location>
        <begin position="920"/>
        <end position="1061"/>
    </location>
</feature>
<proteinExistence type="predicted"/>
<dbReference type="SMART" id="SM01043">
    <property type="entry name" value="BTAD"/>
    <property type="match status" value="1"/>
</dbReference>
<keyword evidence="2" id="KW-0175">Coiled coil</keyword>
<evidence type="ECO:0000313" key="4">
    <source>
        <dbReference type="EMBL" id="KPK64299.1"/>
    </source>
</evidence>
<evidence type="ECO:0000313" key="5">
    <source>
        <dbReference type="Proteomes" id="UP000051373"/>
    </source>
</evidence>
<dbReference type="SMART" id="SM00028">
    <property type="entry name" value="TPR"/>
    <property type="match status" value="8"/>
</dbReference>
<reference evidence="4 5" key="1">
    <citation type="journal article" date="2015" name="Microbiome">
        <title>Genomic resolution of linkages in carbon, nitrogen, and sulfur cycling among widespread estuary sediment bacteria.</title>
        <authorList>
            <person name="Baker B.J."/>
            <person name="Lazar C.S."/>
            <person name="Teske A.P."/>
            <person name="Dick G.J."/>
        </authorList>
    </citation>
    <scope>NUCLEOTIDE SEQUENCE [LARGE SCALE GENOMIC DNA]</scope>
    <source>
        <strain evidence="4">SM23_42</strain>
    </source>
</reference>
<protein>
    <recommendedName>
        <fullName evidence="3">Bacterial transcriptional activator domain-containing protein</fullName>
    </recommendedName>
</protein>
<dbReference type="AlphaFoldDB" id="A0A0S8FWJ6"/>
<dbReference type="PANTHER" id="PTHR35807">
    <property type="entry name" value="TRANSCRIPTIONAL REGULATOR REDD-RELATED"/>
    <property type="match status" value="1"/>
</dbReference>
<evidence type="ECO:0000256" key="1">
    <source>
        <dbReference type="PROSITE-ProRule" id="PRU00339"/>
    </source>
</evidence>
<dbReference type="Gene3D" id="3.40.50.300">
    <property type="entry name" value="P-loop containing nucleotide triphosphate hydrolases"/>
    <property type="match status" value="1"/>
</dbReference>
<dbReference type="Pfam" id="PF13181">
    <property type="entry name" value="TPR_8"/>
    <property type="match status" value="1"/>
</dbReference>
<name>A0A0S8FWJ6_UNCW3</name>
<dbReference type="InterPro" id="IPR059106">
    <property type="entry name" value="WHD_MalT"/>
</dbReference>
<dbReference type="STRING" id="1703779.AMJ83_03520"/>
<dbReference type="Gene3D" id="1.10.10.10">
    <property type="entry name" value="Winged helix-like DNA-binding domain superfamily/Winged helix DNA-binding domain"/>
    <property type="match status" value="1"/>
</dbReference>
<dbReference type="EMBL" id="LJUJ01000004">
    <property type="protein sequence ID" value="KPK64299.1"/>
    <property type="molecule type" value="Genomic_DNA"/>
</dbReference>
<feature type="repeat" description="TPR" evidence="1">
    <location>
        <begin position="462"/>
        <end position="495"/>
    </location>
</feature>
<dbReference type="PROSITE" id="PS50005">
    <property type="entry name" value="TPR"/>
    <property type="match status" value="1"/>
</dbReference>
<gene>
    <name evidence="4" type="ORF">AMJ83_03520</name>
</gene>